<proteinExistence type="evidence at transcript level"/>
<dbReference type="AlphaFoldDB" id="I3STN4"/>
<protein>
    <submittedName>
        <fullName evidence="1">Uncharacterized protein</fullName>
    </submittedName>
</protein>
<evidence type="ECO:0000313" key="1">
    <source>
        <dbReference type="EMBL" id="AFK43626.1"/>
    </source>
</evidence>
<organism evidence="1">
    <name type="scientific">Medicago truncatula</name>
    <name type="common">Barrel medic</name>
    <name type="synonym">Medicago tribuloides</name>
    <dbReference type="NCBI Taxonomy" id="3880"/>
    <lineage>
        <taxon>Eukaryota</taxon>
        <taxon>Viridiplantae</taxon>
        <taxon>Streptophyta</taxon>
        <taxon>Embryophyta</taxon>
        <taxon>Tracheophyta</taxon>
        <taxon>Spermatophyta</taxon>
        <taxon>Magnoliopsida</taxon>
        <taxon>eudicotyledons</taxon>
        <taxon>Gunneridae</taxon>
        <taxon>Pentapetalae</taxon>
        <taxon>rosids</taxon>
        <taxon>fabids</taxon>
        <taxon>Fabales</taxon>
        <taxon>Fabaceae</taxon>
        <taxon>Papilionoideae</taxon>
        <taxon>50 kb inversion clade</taxon>
        <taxon>NPAAA clade</taxon>
        <taxon>Hologalegina</taxon>
        <taxon>IRL clade</taxon>
        <taxon>Trifolieae</taxon>
        <taxon>Medicago</taxon>
    </lineage>
</organism>
<reference evidence="1" key="1">
    <citation type="submission" date="2012-05" db="EMBL/GenBank/DDBJ databases">
        <authorList>
            <person name="Krishnakumar V."/>
            <person name="Cheung F."/>
            <person name="Xiao Y."/>
            <person name="Chan A."/>
            <person name="Moskal W.A."/>
            <person name="Town C.D."/>
        </authorList>
    </citation>
    <scope>NUCLEOTIDE SEQUENCE</scope>
</reference>
<dbReference type="EMBL" id="BT143832">
    <property type="protein sequence ID" value="AFK43626.1"/>
    <property type="molecule type" value="mRNA"/>
</dbReference>
<accession>I3STN4</accession>
<name>I3STN4_MEDTR</name>
<sequence length="55" mass="6381">MRRATFFPTSKHQPYNGTVLTSGVKIKSNKKVKGFNVKRNNFSKRCCKVFMEQVI</sequence>